<sequence length="851" mass="93807">MAAFKTLGAIFGLGLLVTLPVRGVDVNVLDPSEIIDSAGNVADANSNIIFVTVKNEHKFKAGEGGDVGGMGPFYDFARSIISTSLPGEFPFTWMTKVKDGTFDVGNDWEQITTDYLGYTIAIAVGLIFLLVFPIVGFCFCCCRCCGKCGGRRVITVPENGGYGKVCARRAALIICSSVVAAFAFTGSALMFATNENLSESIANFGGENLNKLDDVTDFFDSTIQQADQIVNTNFNFTLAVLFRDLDNIGYLLGKPIKENVISRTGLMDTYNNIDNLDSDAQKLNTSLETLTTEKANLQKPSQNFSDVVDSVQKDIDKMANELPDFASKCPNRVITITSFDVSALPSEQNKSYILNGFLKQGIRTMTQKSRDSLNAIPERIQNETADKRQELKDKAGNYSKDIQDLTKKLKNVKNDFVGNIDFDKLKSTADDFISTAVKYDKYRWYAGLALACITLIISLLLILGLVCGFCGGNAFVDPTERSSISHHGGNLLTSAVMLTFLFGWFIMLITTILFAVGAPVEKFGCSSLKDLTVLDKILDDYDLLGKKSGNASWLGEQIYPGKGVNLKISEVLKACQNGESAYTALRMEQGNIINLTEITDYSKTFSIGEQLDNFNVGFDGLNITSELIPFIDFMADFNSKMEYEQYHKILGDNPVIRSRVFLGELKAYLAQNPTPTLNAAQNATLNNINVTLEKHLESTGVMIESSINKTYAALLKINTTTSEPTDNTLKIRSDKLKQNLTDTEKTLESVTNSTFREAVKDFETRLKKIFDTFTADVKTAVEKEIGICKPLWNLFDDLLINGACDSAIGALNGWWCALGWTIFFLLLSICSSVSLSKHFFKMRYSEEKLSV</sequence>
<comment type="caution">
    <text evidence="10">The sequence shown here is derived from an EMBL/GenBank/DDBJ whole genome shotgun (WGS) entry which is preliminary data.</text>
</comment>
<evidence type="ECO:0000256" key="2">
    <source>
        <dbReference type="ARBA" id="ARBA00006058"/>
    </source>
</evidence>
<gene>
    <name evidence="10" type="ORF">GSLYS_00005039001</name>
</gene>
<keyword evidence="6" id="KW-0325">Glycoprotein</keyword>
<evidence type="ECO:0000256" key="9">
    <source>
        <dbReference type="SAM" id="SignalP"/>
    </source>
</evidence>
<dbReference type="EMBL" id="CAXITT010000078">
    <property type="protein sequence ID" value="CAL1530914.1"/>
    <property type="molecule type" value="Genomic_DNA"/>
</dbReference>
<feature type="chain" id="PRO_5043483449" evidence="9">
    <location>
        <begin position="24"/>
        <end position="851"/>
    </location>
</feature>
<keyword evidence="4 8" id="KW-1133">Transmembrane helix</keyword>
<feature type="transmembrane region" description="Helical" evidence="8">
    <location>
        <begin position="491"/>
        <end position="516"/>
    </location>
</feature>
<organism evidence="10 11">
    <name type="scientific">Lymnaea stagnalis</name>
    <name type="common">Great pond snail</name>
    <name type="synonym">Helix stagnalis</name>
    <dbReference type="NCBI Taxonomy" id="6523"/>
    <lineage>
        <taxon>Eukaryota</taxon>
        <taxon>Metazoa</taxon>
        <taxon>Spiralia</taxon>
        <taxon>Lophotrochozoa</taxon>
        <taxon>Mollusca</taxon>
        <taxon>Gastropoda</taxon>
        <taxon>Heterobranchia</taxon>
        <taxon>Euthyneura</taxon>
        <taxon>Panpulmonata</taxon>
        <taxon>Hygrophila</taxon>
        <taxon>Lymnaeoidea</taxon>
        <taxon>Lymnaeidae</taxon>
        <taxon>Lymnaea</taxon>
    </lineage>
</organism>
<keyword evidence="5 8" id="KW-0472">Membrane</keyword>
<dbReference type="InterPro" id="IPR008795">
    <property type="entry name" value="Prominin"/>
</dbReference>
<proteinExistence type="inferred from homology"/>
<name>A0AAV2HAS5_LYMST</name>
<evidence type="ECO:0000256" key="5">
    <source>
        <dbReference type="ARBA" id="ARBA00023136"/>
    </source>
</evidence>
<keyword evidence="9" id="KW-0732">Signal</keyword>
<comment type="subcellular location">
    <subcellularLocation>
        <location evidence="1">Membrane</location>
        <topology evidence="1">Multi-pass membrane protein</topology>
    </subcellularLocation>
</comment>
<dbReference type="AlphaFoldDB" id="A0AAV2HAS5"/>
<feature type="signal peptide" evidence="9">
    <location>
        <begin position="1"/>
        <end position="23"/>
    </location>
</feature>
<protein>
    <submittedName>
        <fullName evidence="10">Uncharacterized protein</fullName>
    </submittedName>
</protein>
<feature type="transmembrane region" description="Helical" evidence="8">
    <location>
        <begin position="812"/>
        <end position="835"/>
    </location>
</feature>
<evidence type="ECO:0000256" key="8">
    <source>
        <dbReference type="SAM" id="Phobius"/>
    </source>
</evidence>
<keyword evidence="11" id="KW-1185">Reference proteome</keyword>
<reference evidence="10 11" key="1">
    <citation type="submission" date="2024-04" db="EMBL/GenBank/DDBJ databases">
        <authorList>
            <consortium name="Genoscope - CEA"/>
            <person name="William W."/>
        </authorList>
    </citation>
    <scope>NUCLEOTIDE SEQUENCE [LARGE SCALE GENOMIC DNA]</scope>
</reference>
<accession>A0AAV2HAS5</accession>
<evidence type="ECO:0000313" key="11">
    <source>
        <dbReference type="Proteomes" id="UP001497497"/>
    </source>
</evidence>
<comment type="similarity">
    <text evidence="2">Belongs to the prominin family.</text>
</comment>
<evidence type="ECO:0000256" key="4">
    <source>
        <dbReference type="ARBA" id="ARBA00022989"/>
    </source>
</evidence>
<evidence type="ECO:0000256" key="1">
    <source>
        <dbReference type="ARBA" id="ARBA00004141"/>
    </source>
</evidence>
<evidence type="ECO:0000256" key="6">
    <source>
        <dbReference type="ARBA" id="ARBA00023180"/>
    </source>
</evidence>
<evidence type="ECO:0000256" key="3">
    <source>
        <dbReference type="ARBA" id="ARBA00022692"/>
    </source>
</evidence>
<dbReference type="PANTHER" id="PTHR22730:SF1">
    <property type="entry name" value="PROMININ-LIKE PROTEIN"/>
    <property type="match status" value="1"/>
</dbReference>
<evidence type="ECO:0000313" key="10">
    <source>
        <dbReference type="EMBL" id="CAL1530914.1"/>
    </source>
</evidence>
<dbReference type="Pfam" id="PF05478">
    <property type="entry name" value="Prominin"/>
    <property type="match status" value="1"/>
</dbReference>
<dbReference type="GO" id="GO:0016020">
    <property type="term" value="C:membrane"/>
    <property type="evidence" value="ECO:0007669"/>
    <property type="project" value="UniProtKB-SubCell"/>
</dbReference>
<keyword evidence="7" id="KW-0175">Coiled coil</keyword>
<dbReference type="PANTHER" id="PTHR22730">
    <property type="entry name" value="PROMININ PROM PROTEIN"/>
    <property type="match status" value="1"/>
</dbReference>
<dbReference type="Proteomes" id="UP001497497">
    <property type="component" value="Unassembled WGS sequence"/>
</dbReference>
<evidence type="ECO:0000256" key="7">
    <source>
        <dbReference type="SAM" id="Coils"/>
    </source>
</evidence>
<feature type="transmembrane region" description="Helical" evidence="8">
    <location>
        <begin position="444"/>
        <end position="470"/>
    </location>
</feature>
<feature type="coiled-coil region" evidence="7">
    <location>
        <begin position="388"/>
        <end position="415"/>
    </location>
</feature>
<keyword evidence="3 8" id="KW-0812">Transmembrane</keyword>
<feature type="transmembrane region" description="Helical" evidence="8">
    <location>
        <begin position="115"/>
        <end position="142"/>
    </location>
</feature>